<dbReference type="GO" id="GO:0000155">
    <property type="term" value="F:phosphorelay sensor kinase activity"/>
    <property type="evidence" value="ECO:0007669"/>
    <property type="project" value="InterPro"/>
</dbReference>
<dbReference type="PANTHER" id="PTHR34220">
    <property type="entry name" value="SENSOR HISTIDINE KINASE YPDA"/>
    <property type="match status" value="1"/>
</dbReference>
<dbReference type="SMART" id="SM00304">
    <property type="entry name" value="HAMP"/>
    <property type="match status" value="1"/>
</dbReference>
<dbReference type="InterPro" id="IPR003660">
    <property type="entry name" value="HAMP_dom"/>
</dbReference>
<feature type="domain" description="HAMP" evidence="8">
    <location>
        <begin position="307"/>
        <end position="360"/>
    </location>
</feature>
<keyword evidence="3" id="KW-0597">Phosphoprotein</keyword>
<keyword evidence="7" id="KW-1133">Transmembrane helix</keyword>
<evidence type="ECO:0000256" key="2">
    <source>
        <dbReference type="ARBA" id="ARBA00022475"/>
    </source>
</evidence>
<evidence type="ECO:0000256" key="4">
    <source>
        <dbReference type="ARBA" id="ARBA00022679"/>
    </source>
</evidence>
<feature type="transmembrane region" description="Helical" evidence="7">
    <location>
        <begin position="287"/>
        <end position="305"/>
    </location>
</feature>
<dbReference type="SUPFAM" id="SSF158472">
    <property type="entry name" value="HAMP domain-like"/>
    <property type="match status" value="1"/>
</dbReference>
<dbReference type="Pfam" id="PF06580">
    <property type="entry name" value="His_kinase"/>
    <property type="match status" value="1"/>
</dbReference>
<dbReference type="RefSeq" id="WP_190914219.1">
    <property type="nucleotide sequence ID" value="NZ_JACXIZ010000007.1"/>
</dbReference>
<dbReference type="Pfam" id="PF00672">
    <property type="entry name" value="HAMP"/>
    <property type="match status" value="1"/>
</dbReference>
<dbReference type="Proteomes" id="UP000621560">
    <property type="component" value="Unassembled WGS sequence"/>
</dbReference>
<name>A0A927GQ43_9BACL</name>
<dbReference type="EMBL" id="JACXIZ010000007">
    <property type="protein sequence ID" value="MBD2843978.1"/>
    <property type="molecule type" value="Genomic_DNA"/>
</dbReference>
<dbReference type="SUPFAM" id="SSF55874">
    <property type="entry name" value="ATPase domain of HSP90 chaperone/DNA topoisomerase II/histidine kinase"/>
    <property type="match status" value="1"/>
</dbReference>
<keyword evidence="2" id="KW-1003">Cell membrane</keyword>
<dbReference type="CDD" id="cd18773">
    <property type="entry name" value="PDC1_HK_sensor"/>
    <property type="match status" value="1"/>
</dbReference>
<dbReference type="InterPro" id="IPR003594">
    <property type="entry name" value="HATPase_dom"/>
</dbReference>
<dbReference type="InterPro" id="IPR010559">
    <property type="entry name" value="Sig_transdc_His_kin_internal"/>
</dbReference>
<dbReference type="GO" id="GO:0005886">
    <property type="term" value="C:plasma membrane"/>
    <property type="evidence" value="ECO:0007669"/>
    <property type="project" value="UniProtKB-SubCell"/>
</dbReference>
<evidence type="ECO:0000256" key="6">
    <source>
        <dbReference type="ARBA" id="ARBA00023136"/>
    </source>
</evidence>
<evidence type="ECO:0000259" key="8">
    <source>
        <dbReference type="PROSITE" id="PS50885"/>
    </source>
</evidence>
<dbReference type="InterPro" id="IPR036890">
    <property type="entry name" value="HATPase_C_sf"/>
</dbReference>
<evidence type="ECO:0000313" key="10">
    <source>
        <dbReference type="Proteomes" id="UP000621560"/>
    </source>
</evidence>
<gene>
    <name evidence="9" type="ORF">IDH44_02135</name>
</gene>
<proteinExistence type="predicted"/>
<protein>
    <submittedName>
        <fullName evidence="9">Sensor histidine kinase</fullName>
    </submittedName>
</protein>
<keyword evidence="10" id="KW-1185">Reference proteome</keyword>
<evidence type="ECO:0000313" key="9">
    <source>
        <dbReference type="EMBL" id="MBD2843978.1"/>
    </source>
</evidence>
<comment type="caution">
    <text evidence="9">The sequence shown here is derived from an EMBL/GenBank/DDBJ whole genome shotgun (WGS) entry which is preliminary data.</text>
</comment>
<dbReference type="Gene3D" id="3.30.450.20">
    <property type="entry name" value="PAS domain"/>
    <property type="match status" value="1"/>
</dbReference>
<keyword evidence="7" id="KW-0812">Transmembrane</keyword>
<keyword evidence="4" id="KW-0808">Transferase</keyword>
<dbReference type="Pfam" id="PF02518">
    <property type="entry name" value="HATPase_c"/>
    <property type="match status" value="1"/>
</dbReference>
<evidence type="ECO:0000256" key="5">
    <source>
        <dbReference type="ARBA" id="ARBA00022777"/>
    </source>
</evidence>
<dbReference type="AlphaFoldDB" id="A0A927GQ43"/>
<dbReference type="Gene3D" id="3.30.565.10">
    <property type="entry name" value="Histidine kinase-like ATPase, C-terminal domain"/>
    <property type="match status" value="1"/>
</dbReference>
<dbReference type="InterPro" id="IPR050640">
    <property type="entry name" value="Bact_2-comp_sensor_kinase"/>
</dbReference>
<evidence type="ECO:0000256" key="1">
    <source>
        <dbReference type="ARBA" id="ARBA00004651"/>
    </source>
</evidence>
<keyword evidence="5 9" id="KW-0418">Kinase</keyword>
<dbReference type="Gene3D" id="6.10.340.10">
    <property type="match status" value="1"/>
</dbReference>
<keyword evidence="6 7" id="KW-0472">Membrane</keyword>
<evidence type="ECO:0000256" key="3">
    <source>
        <dbReference type="ARBA" id="ARBA00022553"/>
    </source>
</evidence>
<reference evidence="9" key="1">
    <citation type="submission" date="2020-09" db="EMBL/GenBank/DDBJ databases">
        <title>A novel bacterium of genus Paenibacillus, isolated from South China Sea.</title>
        <authorList>
            <person name="Huang H."/>
            <person name="Mo K."/>
            <person name="Hu Y."/>
        </authorList>
    </citation>
    <scope>NUCLEOTIDE SEQUENCE</scope>
    <source>
        <strain evidence="9">IB182496</strain>
    </source>
</reference>
<dbReference type="CDD" id="cd06225">
    <property type="entry name" value="HAMP"/>
    <property type="match status" value="1"/>
</dbReference>
<organism evidence="9 10">
    <name type="scientific">Paenibacillus sabuli</name>
    <dbReference type="NCBI Taxonomy" id="2772509"/>
    <lineage>
        <taxon>Bacteria</taxon>
        <taxon>Bacillati</taxon>
        <taxon>Bacillota</taxon>
        <taxon>Bacilli</taxon>
        <taxon>Bacillales</taxon>
        <taxon>Paenibacillaceae</taxon>
        <taxon>Paenibacillus</taxon>
    </lineage>
</organism>
<dbReference type="PROSITE" id="PS50885">
    <property type="entry name" value="HAMP"/>
    <property type="match status" value="1"/>
</dbReference>
<dbReference type="PANTHER" id="PTHR34220:SF7">
    <property type="entry name" value="SENSOR HISTIDINE KINASE YPDA"/>
    <property type="match status" value="1"/>
</dbReference>
<accession>A0A927GQ43</accession>
<sequence>MRFRSMFAQLFLSITILGTVLLGGLLYNNLSSAREALYEQKSEDMRLHTDRTGQYLDLYLQHITEVLFSTSRMTELLEMDPVRAGALLKQVKQTSSSLIGSLFIITADERILSSDQFLYDIVGHPQLAKLVHIATDNYGGVNWSEPYYSPIQVGQTVAFSLPMKDRGGQTAGVIILEVDMELLTRKISSFMLQTGQSFAVLTGQGNVVAFDQSGELDIYRNQKNPYHLHDAVVAQLIDMPTGLKRMQAASLHLMVIKNRQNQLGWYVISMTDEAIFHQKMNELVWDALRFSSLWFVLLLVLTYVLSRSFTRPIKRLALQMDRIDDERLRLKIRPLERKDEIGRLSRSFSYLMQRIHHLLEERQAMEARRRKNELKMLLSQIRPHFLYNTLVCIGSLAKQNRAREVDETIRSLILLLTFSIDKKEELISLREELMVLEAFVQIQKVRYGDTFTFTMLVDPQLPDCRVPKLVLQPLVENAIFHGLSEREQGRIEVLAEVVADGLQLAVKDNGRGMPEELMQVINNQAHSGVLPNKKKGLNSIGIHNIKERMQLLYGPAYGVTIRARAGGGTETLLKLPLNKSEDR</sequence>
<comment type="subcellular location">
    <subcellularLocation>
        <location evidence="1">Cell membrane</location>
        <topology evidence="1">Multi-pass membrane protein</topology>
    </subcellularLocation>
</comment>
<evidence type="ECO:0000256" key="7">
    <source>
        <dbReference type="SAM" id="Phobius"/>
    </source>
</evidence>